<evidence type="ECO:0000256" key="1">
    <source>
        <dbReference type="SAM" id="SignalP"/>
    </source>
</evidence>
<name>A0AAE7B018_9VIBR</name>
<feature type="chain" id="PRO_5042191685" evidence="1">
    <location>
        <begin position="28"/>
        <end position="336"/>
    </location>
</feature>
<organism evidence="2 3">
    <name type="scientific">Vibrio europaeus</name>
    <dbReference type="NCBI Taxonomy" id="300876"/>
    <lineage>
        <taxon>Bacteria</taxon>
        <taxon>Pseudomonadati</taxon>
        <taxon>Pseudomonadota</taxon>
        <taxon>Gammaproteobacteria</taxon>
        <taxon>Vibrionales</taxon>
        <taxon>Vibrionaceae</taxon>
        <taxon>Vibrio</taxon>
        <taxon>Vibrio oreintalis group</taxon>
    </lineage>
</organism>
<dbReference type="Proteomes" id="UP000501443">
    <property type="component" value="Chromosome 2"/>
</dbReference>
<dbReference type="SUPFAM" id="SSF53474">
    <property type="entry name" value="alpha/beta-Hydrolases"/>
    <property type="match status" value="1"/>
</dbReference>
<accession>A0AAE7B018</accession>
<protein>
    <submittedName>
        <fullName evidence="2">Uncharacterized protein</fullName>
    </submittedName>
</protein>
<dbReference type="RefSeq" id="WP_171802688.1">
    <property type="nucleotide sequence ID" value="NZ_CP053543.1"/>
</dbReference>
<keyword evidence="1" id="KW-0732">Signal</keyword>
<dbReference type="EMBL" id="CP053543">
    <property type="protein sequence ID" value="QJY38433.1"/>
    <property type="molecule type" value="Genomic_DNA"/>
</dbReference>
<reference evidence="2 3" key="1">
    <citation type="submission" date="2020-05" db="EMBL/GenBank/DDBJ databases">
        <title>First description outside Europe of the emergent pathogen for shellfish aquaculture Vibrio europaeus.</title>
        <authorList>
            <person name="Dubert J."/>
            <person name="Rojas R."/>
        </authorList>
    </citation>
    <scope>NUCLEOTIDE SEQUENCE [LARGE SCALE GENOMIC DNA]</scope>
    <source>
        <strain evidence="2 3">NPI-1</strain>
    </source>
</reference>
<proteinExistence type="predicted"/>
<evidence type="ECO:0000313" key="3">
    <source>
        <dbReference type="Proteomes" id="UP000501443"/>
    </source>
</evidence>
<dbReference type="AlphaFoldDB" id="A0AAE7B018"/>
<sequence>MFQSFYSLRPKAKVSGFLLLSILSLWGCGDSSGDTPALEESMAPETTNIEPYISIQHGDPEQMPTVLLYSDGGPLSYADDDTFGFISQIDDENGEKIDFTNIAFVYVKQSQMIQTQNYAQTRAYNLIEQDAQQSADILYQVATYYKSQGKTVYVQGASHGGFVVLAMLAKYGPQAADAFLVQSSRLNTPEALIDAFKSNQRAGFVYDNSAFQEGELIIHTDYWLESCQPRLDIALDSCASNSERSIVELQQNMDKLNAAIATPRYVSILDQYDDLSNLGFTFANNDEQLGGLSAEESSFLTQKGAILFEVEGGGHVGGALTKQVAAMREVFLMPSQ</sequence>
<feature type="signal peptide" evidence="1">
    <location>
        <begin position="1"/>
        <end position="27"/>
    </location>
</feature>
<gene>
    <name evidence="2" type="ORF">HOO69_17800</name>
</gene>
<dbReference type="InterPro" id="IPR029058">
    <property type="entry name" value="AB_hydrolase_fold"/>
</dbReference>
<evidence type="ECO:0000313" key="2">
    <source>
        <dbReference type="EMBL" id="QJY38433.1"/>
    </source>
</evidence>